<dbReference type="EMBL" id="JAJCJQ010000166">
    <property type="protein sequence ID" value="MCB6962566.1"/>
    <property type="molecule type" value="Genomic_DNA"/>
</dbReference>
<comment type="caution">
    <text evidence="2">The sequence shown here is derived from an EMBL/GenBank/DDBJ whole genome shotgun (WGS) entry which is preliminary data.</text>
</comment>
<organism evidence="2 3">
    <name type="scientific">Agathobacter rectalis</name>
    <dbReference type="NCBI Taxonomy" id="39491"/>
    <lineage>
        <taxon>Bacteria</taxon>
        <taxon>Bacillati</taxon>
        <taxon>Bacillota</taxon>
        <taxon>Clostridia</taxon>
        <taxon>Lachnospirales</taxon>
        <taxon>Lachnospiraceae</taxon>
        <taxon>Agathobacter</taxon>
    </lineage>
</organism>
<name>A0AAW4UUK7_9FIRM</name>
<keyword evidence="1" id="KW-0812">Transmembrane</keyword>
<accession>A0AAW4UUK7</accession>
<evidence type="ECO:0000313" key="3">
    <source>
        <dbReference type="Proteomes" id="UP001197741"/>
    </source>
</evidence>
<gene>
    <name evidence="2" type="ORF">LIZ82_17050</name>
</gene>
<dbReference type="InterPro" id="IPR018710">
    <property type="entry name" value="DUF2232"/>
</dbReference>
<proteinExistence type="predicted"/>
<dbReference type="Proteomes" id="UP001197741">
    <property type="component" value="Unassembled WGS sequence"/>
</dbReference>
<evidence type="ECO:0000313" key="2">
    <source>
        <dbReference type="EMBL" id="MCB6962566.1"/>
    </source>
</evidence>
<reference evidence="2" key="1">
    <citation type="submission" date="2021-10" db="EMBL/GenBank/DDBJ databases">
        <title>Collection of gut derived symbiotic bacterial strains cultured from healthy donors.</title>
        <authorList>
            <person name="Lin H."/>
            <person name="Littmann E."/>
            <person name="Kohout C."/>
            <person name="Pamer E.G."/>
        </authorList>
    </citation>
    <scope>NUCLEOTIDE SEQUENCE</scope>
    <source>
        <strain evidence="2">DFI.7.28A</strain>
    </source>
</reference>
<protein>
    <submittedName>
        <fullName evidence="2">YybS family protein</fullName>
    </submittedName>
</protein>
<keyword evidence="1" id="KW-0472">Membrane</keyword>
<dbReference type="RefSeq" id="WP_306783583.1">
    <property type="nucleotide sequence ID" value="NZ_JAJCJQ010000166.1"/>
</dbReference>
<dbReference type="Pfam" id="PF09991">
    <property type="entry name" value="DUF2232"/>
    <property type="match status" value="1"/>
</dbReference>
<feature type="non-terminal residue" evidence="2">
    <location>
        <position position="83"/>
    </location>
</feature>
<keyword evidence="1" id="KW-1133">Transmembrane helix</keyword>
<evidence type="ECO:0000256" key="1">
    <source>
        <dbReference type="SAM" id="Phobius"/>
    </source>
</evidence>
<sequence length="83" mass="9215">KSKLFIYIATSLAFLAVTIIGLFAALKLFHLNIIAENLNIMQQSIEQSKSLVNSLGEPQAYEDRFAQMADAASQMYSVYLPSL</sequence>
<dbReference type="AlphaFoldDB" id="A0AAW4UUK7"/>
<feature type="transmembrane region" description="Helical" evidence="1">
    <location>
        <begin position="6"/>
        <end position="26"/>
    </location>
</feature>
<feature type="non-terminal residue" evidence="2">
    <location>
        <position position="1"/>
    </location>
</feature>